<organism evidence="1 2">
    <name type="scientific">Marinithermofilum abyssi</name>
    <dbReference type="NCBI Taxonomy" id="1571185"/>
    <lineage>
        <taxon>Bacteria</taxon>
        <taxon>Bacillati</taxon>
        <taxon>Bacillota</taxon>
        <taxon>Bacilli</taxon>
        <taxon>Bacillales</taxon>
        <taxon>Thermoactinomycetaceae</taxon>
        <taxon>Marinithermofilum</taxon>
    </lineage>
</organism>
<dbReference type="RefSeq" id="WP_188648146.1">
    <property type="nucleotide sequence ID" value="NZ_BMHQ01000008.1"/>
</dbReference>
<comment type="caution">
    <text evidence="1">The sequence shown here is derived from an EMBL/GenBank/DDBJ whole genome shotgun (WGS) entry which is preliminary data.</text>
</comment>
<accession>A0A8J2YDX6</accession>
<dbReference type="AlphaFoldDB" id="A0A8J2YDX6"/>
<dbReference type="Proteomes" id="UP000625210">
    <property type="component" value="Unassembled WGS sequence"/>
</dbReference>
<proteinExistence type="predicted"/>
<dbReference type="EMBL" id="BMHQ01000008">
    <property type="protein sequence ID" value="GGE21244.1"/>
    <property type="molecule type" value="Genomic_DNA"/>
</dbReference>
<evidence type="ECO:0000313" key="2">
    <source>
        <dbReference type="Proteomes" id="UP000625210"/>
    </source>
</evidence>
<reference evidence="1" key="2">
    <citation type="submission" date="2020-09" db="EMBL/GenBank/DDBJ databases">
        <authorList>
            <person name="Sun Q."/>
            <person name="Zhou Y."/>
        </authorList>
    </citation>
    <scope>NUCLEOTIDE SEQUENCE</scope>
    <source>
        <strain evidence="1">CGMCC 1.15179</strain>
    </source>
</reference>
<gene>
    <name evidence="1" type="ORF">GCM10011571_24160</name>
</gene>
<evidence type="ECO:0000313" key="1">
    <source>
        <dbReference type="EMBL" id="GGE21244.1"/>
    </source>
</evidence>
<protein>
    <submittedName>
        <fullName evidence="1">Uncharacterized protein</fullName>
    </submittedName>
</protein>
<reference evidence="1" key="1">
    <citation type="journal article" date="2014" name="Int. J. Syst. Evol. Microbiol.">
        <title>Complete genome sequence of Corynebacterium casei LMG S-19264T (=DSM 44701T), isolated from a smear-ripened cheese.</title>
        <authorList>
            <consortium name="US DOE Joint Genome Institute (JGI-PGF)"/>
            <person name="Walter F."/>
            <person name="Albersmeier A."/>
            <person name="Kalinowski J."/>
            <person name="Ruckert C."/>
        </authorList>
    </citation>
    <scope>NUCLEOTIDE SEQUENCE</scope>
    <source>
        <strain evidence="1">CGMCC 1.15179</strain>
    </source>
</reference>
<name>A0A8J2YDX6_9BACL</name>
<keyword evidence="2" id="KW-1185">Reference proteome</keyword>
<sequence length="64" mass="7972">MFLDHYSVDHYVQQKQREVEQYRQMPRDLLPALFDRISKRKRRGFRITIRITIEREIKEQKPIA</sequence>